<dbReference type="Proteomes" id="UP001519460">
    <property type="component" value="Unassembled WGS sequence"/>
</dbReference>
<reference evidence="1 2" key="1">
    <citation type="journal article" date="2023" name="Sci. Data">
        <title>Genome assembly of the Korean intertidal mud-creeper Batillaria attramentaria.</title>
        <authorList>
            <person name="Patra A.K."/>
            <person name="Ho P.T."/>
            <person name="Jun S."/>
            <person name="Lee S.J."/>
            <person name="Kim Y."/>
            <person name="Won Y.J."/>
        </authorList>
    </citation>
    <scope>NUCLEOTIDE SEQUENCE [LARGE SCALE GENOMIC DNA]</scope>
    <source>
        <strain evidence="1">Wonlab-2016</strain>
    </source>
</reference>
<evidence type="ECO:0000313" key="2">
    <source>
        <dbReference type="Proteomes" id="UP001519460"/>
    </source>
</evidence>
<sequence>MVGQQDTPSSSQASVPGMFTIRACTPSHGTTGWENVLHRLSETTEGFKLGFFGCWFILVLFFKRTVAVVQSMEVRDVKAWKYGMSKHGSTGCQSMEVRDVKAWKYGMSKPHHAEQTVGGGGLFGFPIAQWLFLHCDNAALKAAGHRYTPSVSGSGRGEGGLLLLTEPLFKRKVGITCTCTGKTMAQSAVGTALPRERNLLVSHK</sequence>
<organism evidence="1 2">
    <name type="scientific">Batillaria attramentaria</name>
    <dbReference type="NCBI Taxonomy" id="370345"/>
    <lineage>
        <taxon>Eukaryota</taxon>
        <taxon>Metazoa</taxon>
        <taxon>Spiralia</taxon>
        <taxon>Lophotrochozoa</taxon>
        <taxon>Mollusca</taxon>
        <taxon>Gastropoda</taxon>
        <taxon>Caenogastropoda</taxon>
        <taxon>Sorbeoconcha</taxon>
        <taxon>Cerithioidea</taxon>
        <taxon>Batillariidae</taxon>
        <taxon>Batillaria</taxon>
    </lineage>
</organism>
<accession>A0ABD0JUZ5</accession>
<proteinExistence type="predicted"/>
<evidence type="ECO:0000313" key="1">
    <source>
        <dbReference type="EMBL" id="KAK7478511.1"/>
    </source>
</evidence>
<keyword evidence="2" id="KW-1185">Reference proteome</keyword>
<comment type="caution">
    <text evidence="1">The sequence shown here is derived from an EMBL/GenBank/DDBJ whole genome shotgun (WGS) entry which is preliminary data.</text>
</comment>
<name>A0ABD0JUZ5_9CAEN</name>
<gene>
    <name evidence="1" type="ORF">BaRGS_00030270</name>
</gene>
<protein>
    <submittedName>
        <fullName evidence="1">Uncharacterized protein</fullName>
    </submittedName>
</protein>
<dbReference type="AlphaFoldDB" id="A0ABD0JUZ5"/>
<dbReference type="EMBL" id="JACVVK020000324">
    <property type="protein sequence ID" value="KAK7478511.1"/>
    <property type="molecule type" value="Genomic_DNA"/>
</dbReference>